<dbReference type="AlphaFoldDB" id="C4GBD3"/>
<evidence type="ECO:0000313" key="1">
    <source>
        <dbReference type="EMBL" id="EEP28426.1"/>
    </source>
</evidence>
<keyword evidence="2" id="KW-1185">Reference proteome</keyword>
<name>C4GBD3_9FIRM</name>
<evidence type="ECO:0000313" key="2">
    <source>
        <dbReference type="Proteomes" id="UP000003494"/>
    </source>
</evidence>
<sequence>MPQISHSLFRHDIDSDISLALLQAQYGLRSPLWKKINPPHPYSQGMGRAHQHILS</sequence>
<accession>C4GBD3</accession>
<gene>
    <name evidence="1" type="ORF">GCWU000342_01234</name>
</gene>
<dbReference type="Proteomes" id="UP000003494">
    <property type="component" value="Unassembled WGS sequence"/>
</dbReference>
<organism evidence="1 2">
    <name type="scientific">Shuttleworthella satelles DSM 14600</name>
    <dbReference type="NCBI Taxonomy" id="626523"/>
    <lineage>
        <taxon>Bacteria</taxon>
        <taxon>Bacillati</taxon>
        <taxon>Bacillota</taxon>
        <taxon>Clostridia</taxon>
        <taxon>Lachnospirales</taxon>
        <taxon>Lachnospiraceae</taxon>
        <taxon>Shuttleworthella</taxon>
    </lineage>
</organism>
<dbReference type="EMBL" id="ACIP02000002">
    <property type="protein sequence ID" value="EEP28426.1"/>
    <property type="molecule type" value="Genomic_DNA"/>
</dbReference>
<reference evidence="1" key="1">
    <citation type="submission" date="2009-04" db="EMBL/GenBank/DDBJ databases">
        <authorList>
            <person name="Weinstock G."/>
            <person name="Sodergren E."/>
            <person name="Clifton S."/>
            <person name="Fulton L."/>
            <person name="Fulton B."/>
            <person name="Courtney L."/>
            <person name="Fronick C."/>
            <person name="Harrison M."/>
            <person name="Strong C."/>
            <person name="Farmer C."/>
            <person name="Delahaunty K."/>
            <person name="Markovic C."/>
            <person name="Hall O."/>
            <person name="Minx P."/>
            <person name="Tomlinson C."/>
            <person name="Mitreva M."/>
            <person name="Nelson J."/>
            <person name="Hou S."/>
            <person name="Wollam A."/>
            <person name="Pepin K.H."/>
            <person name="Johnson M."/>
            <person name="Bhonagiri V."/>
            <person name="Nash W.E."/>
            <person name="Warren W."/>
            <person name="Chinwalla A."/>
            <person name="Mardis E.R."/>
            <person name="Wilson R.K."/>
        </authorList>
    </citation>
    <scope>NUCLEOTIDE SEQUENCE [LARGE SCALE GENOMIC DNA]</scope>
    <source>
        <strain evidence="1">DSM 14600</strain>
    </source>
</reference>
<comment type="caution">
    <text evidence="1">The sequence shown here is derived from an EMBL/GenBank/DDBJ whole genome shotgun (WGS) entry which is preliminary data.</text>
</comment>
<dbReference type="HOGENOM" id="CLU_3029950_0_0_9"/>
<proteinExistence type="predicted"/>
<protein>
    <submittedName>
        <fullName evidence="1">Uncharacterized protein</fullName>
    </submittedName>
</protein>